<feature type="region of interest" description="Disordered" evidence="1">
    <location>
        <begin position="1"/>
        <end position="73"/>
    </location>
</feature>
<evidence type="ECO:0000313" key="2">
    <source>
        <dbReference type="EMBL" id="OTF71899.1"/>
    </source>
</evidence>
<gene>
    <name evidence="2" type="ORF">BLA29_015046</name>
</gene>
<accession>A0A1Y3ATU4</accession>
<keyword evidence="3" id="KW-1185">Reference proteome</keyword>
<sequence length="73" mass="7440">MSSNEQVPAAANNNNAEETKPATPSNQPCGLATCPPKPADCQKEQGGCCDGKSKCPSNKQPEAAPAETEAPKA</sequence>
<protein>
    <submittedName>
        <fullName evidence="2">Uncharacterized protein</fullName>
    </submittedName>
</protein>
<dbReference type="AlphaFoldDB" id="A0A1Y3ATU4"/>
<evidence type="ECO:0000313" key="3">
    <source>
        <dbReference type="Proteomes" id="UP000194236"/>
    </source>
</evidence>
<dbReference type="Proteomes" id="UP000194236">
    <property type="component" value="Unassembled WGS sequence"/>
</dbReference>
<proteinExistence type="predicted"/>
<dbReference type="EMBL" id="MUJZ01058764">
    <property type="protein sequence ID" value="OTF71899.1"/>
    <property type="molecule type" value="Genomic_DNA"/>
</dbReference>
<organism evidence="2 3">
    <name type="scientific">Euroglyphus maynei</name>
    <name type="common">Mayne's house dust mite</name>
    <dbReference type="NCBI Taxonomy" id="6958"/>
    <lineage>
        <taxon>Eukaryota</taxon>
        <taxon>Metazoa</taxon>
        <taxon>Ecdysozoa</taxon>
        <taxon>Arthropoda</taxon>
        <taxon>Chelicerata</taxon>
        <taxon>Arachnida</taxon>
        <taxon>Acari</taxon>
        <taxon>Acariformes</taxon>
        <taxon>Sarcoptiformes</taxon>
        <taxon>Astigmata</taxon>
        <taxon>Psoroptidia</taxon>
        <taxon>Analgoidea</taxon>
        <taxon>Pyroglyphidae</taxon>
        <taxon>Pyroglyphinae</taxon>
        <taxon>Euroglyphus</taxon>
    </lineage>
</organism>
<comment type="caution">
    <text evidence="2">The sequence shown here is derived from an EMBL/GenBank/DDBJ whole genome shotgun (WGS) entry which is preliminary data.</text>
</comment>
<name>A0A1Y3ATU4_EURMA</name>
<evidence type="ECO:0000256" key="1">
    <source>
        <dbReference type="SAM" id="MobiDB-lite"/>
    </source>
</evidence>
<feature type="compositionally biased region" description="Low complexity" evidence="1">
    <location>
        <begin position="61"/>
        <end position="73"/>
    </location>
</feature>
<reference evidence="2 3" key="1">
    <citation type="submission" date="2017-03" db="EMBL/GenBank/DDBJ databases">
        <title>Genome Survey of Euroglyphus maynei.</title>
        <authorList>
            <person name="Arlian L.G."/>
            <person name="Morgan M.S."/>
            <person name="Rider S.D."/>
        </authorList>
    </citation>
    <scope>NUCLEOTIDE SEQUENCE [LARGE SCALE GENOMIC DNA]</scope>
    <source>
        <strain evidence="2">Arlian Lab</strain>
        <tissue evidence="2">Whole body</tissue>
    </source>
</reference>